<keyword evidence="4" id="KW-1185">Reference proteome</keyword>
<dbReference type="Pfam" id="PF03181">
    <property type="entry name" value="BURP"/>
    <property type="match status" value="1"/>
</dbReference>
<protein>
    <recommendedName>
        <fullName evidence="2">BURP domain-containing protein</fullName>
    </recommendedName>
</protein>
<dbReference type="PANTHER" id="PTHR31236:SF41">
    <property type="entry name" value="BURP DOMAIN PROTEIN USPL1"/>
    <property type="match status" value="1"/>
</dbReference>
<evidence type="ECO:0000313" key="4">
    <source>
        <dbReference type="Proteomes" id="UP001443914"/>
    </source>
</evidence>
<gene>
    <name evidence="3" type="ORF">RND81_09G175600</name>
</gene>
<comment type="caution">
    <text evidence="3">The sequence shown here is derived from an EMBL/GenBank/DDBJ whole genome shotgun (WGS) entry which is preliminary data.</text>
</comment>
<dbReference type="PANTHER" id="PTHR31236">
    <property type="entry name" value="BURP DOMAIN PROTEIN USPL1-LIKE"/>
    <property type="match status" value="1"/>
</dbReference>
<feature type="domain" description="BURP" evidence="2">
    <location>
        <begin position="75"/>
        <end position="292"/>
    </location>
</feature>
<sequence length="297" mass="33831">MASIFNTCTVFLHLLILYMIHGNLARELPKEMNKYDDSLCLNHGCNHIETIHTPSSSSSSSPSYMDHIPLSWHILFHIEDLKLGRSIKLYFPIKDSSQTLHFIPKQEADLIPFSSSSTEKILKYFSFSRDSPQAKAIKMTLHHCEVPPLKGETKFCATSLESMLEKLALLFGQNPNFRVLTTTKVKNWAPHLQNYTILENPKEINVTKMFGCHPLPYPYAVYYCHGQDSDNKLFRVSLKGDDGLRLQALAICHMDTSHWDPNHASFRVLGIRPGSAPVCHVFPRDNLVWVSSPDYVD</sequence>
<dbReference type="EMBL" id="JBDFQZ010000009">
    <property type="protein sequence ID" value="KAK9691095.1"/>
    <property type="molecule type" value="Genomic_DNA"/>
</dbReference>
<dbReference type="SMART" id="SM01045">
    <property type="entry name" value="BURP"/>
    <property type="match status" value="1"/>
</dbReference>
<dbReference type="InterPro" id="IPR044816">
    <property type="entry name" value="BURP"/>
</dbReference>
<proteinExistence type="predicted"/>
<dbReference type="Proteomes" id="UP001443914">
    <property type="component" value="Unassembled WGS sequence"/>
</dbReference>
<evidence type="ECO:0000313" key="3">
    <source>
        <dbReference type="EMBL" id="KAK9691095.1"/>
    </source>
</evidence>
<dbReference type="PROSITE" id="PS51277">
    <property type="entry name" value="BURP"/>
    <property type="match status" value="1"/>
</dbReference>
<name>A0AAW1IP13_SAPOF</name>
<evidence type="ECO:0000256" key="1">
    <source>
        <dbReference type="SAM" id="SignalP"/>
    </source>
</evidence>
<dbReference type="AlphaFoldDB" id="A0AAW1IP13"/>
<reference evidence="3" key="1">
    <citation type="submission" date="2024-03" db="EMBL/GenBank/DDBJ databases">
        <title>WGS assembly of Saponaria officinalis var. Norfolk2.</title>
        <authorList>
            <person name="Jenkins J."/>
            <person name="Shu S."/>
            <person name="Grimwood J."/>
            <person name="Barry K."/>
            <person name="Goodstein D."/>
            <person name="Schmutz J."/>
            <person name="Leebens-Mack J."/>
            <person name="Osbourn A."/>
        </authorList>
    </citation>
    <scope>NUCLEOTIDE SEQUENCE [LARGE SCALE GENOMIC DNA]</scope>
    <source>
        <strain evidence="3">JIC</strain>
    </source>
</reference>
<dbReference type="InterPro" id="IPR004873">
    <property type="entry name" value="BURP_dom"/>
</dbReference>
<evidence type="ECO:0000259" key="2">
    <source>
        <dbReference type="PROSITE" id="PS51277"/>
    </source>
</evidence>
<keyword evidence="1" id="KW-0732">Signal</keyword>
<accession>A0AAW1IP13</accession>
<feature type="chain" id="PRO_5043530867" description="BURP domain-containing protein" evidence="1">
    <location>
        <begin position="26"/>
        <end position="297"/>
    </location>
</feature>
<organism evidence="3 4">
    <name type="scientific">Saponaria officinalis</name>
    <name type="common">Common soapwort</name>
    <name type="synonym">Lychnis saponaria</name>
    <dbReference type="NCBI Taxonomy" id="3572"/>
    <lineage>
        <taxon>Eukaryota</taxon>
        <taxon>Viridiplantae</taxon>
        <taxon>Streptophyta</taxon>
        <taxon>Embryophyta</taxon>
        <taxon>Tracheophyta</taxon>
        <taxon>Spermatophyta</taxon>
        <taxon>Magnoliopsida</taxon>
        <taxon>eudicotyledons</taxon>
        <taxon>Gunneridae</taxon>
        <taxon>Pentapetalae</taxon>
        <taxon>Caryophyllales</taxon>
        <taxon>Caryophyllaceae</taxon>
        <taxon>Caryophylleae</taxon>
        <taxon>Saponaria</taxon>
    </lineage>
</organism>
<feature type="signal peptide" evidence="1">
    <location>
        <begin position="1"/>
        <end position="25"/>
    </location>
</feature>